<evidence type="ECO:0000256" key="6">
    <source>
        <dbReference type="ARBA" id="ARBA00023098"/>
    </source>
</evidence>
<evidence type="ECO:0000256" key="9">
    <source>
        <dbReference type="ARBA" id="ARBA00023264"/>
    </source>
</evidence>
<evidence type="ECO:0000256" key="3">
    <source>
        <dbReference type="ARBA" id="ARBA00022679"/>
    </source>
</evidence>
<keyword evidence="2 10" id="KW-0444">Lipid biosynthesis</keyword>
<evidence type="ECO:0000313" key="12">
    <source>
        <dbReference type="Proteomes" id="UP001293791"/>
    </source>
</evidence>
<evidence type="ECO:0000256" key="1">
    <source>
        <dbReference type="ARBA" id="ARBA00022475"/>
    </source>
</evidence>
<evidence type="ECO:0000256" key="7">
    <source>
        <dbReference type="ARBA" id="ARBA00023136"/>
    </source>
</evidence>
<dbReference type="PANTHER" id="PTHR30309">
    <property type="entry name" value="INNER MEMBRANE PROTEIN YGIH"/>
    <property type="match status" value="1"/>
</dbReference>
<name>A0ABU5L6R9_9RICK</name>
<sequence>MLDVLYIALLSYICGSIPSGLILGLVLNKGDIRNSGSGNIGATNAVRVGGKFFGLLVFILDFLKAFIPTSIVAYYYKDSFYTSISALSIIGHIFPIWLKFKGGKGVATSFGYIAAINFYIFLLTLSIWVAIFLKTRISSIASLLSIISPVIISLFYEDMYIFTSCISIAALVYCKHISNIMRLTSGKEWRF</sequence>
<keyword evidence="6 10" id="KW-0443">Lipid metabolism</keyword>
<keyword evidence="11" id="KW-0012">Acyltransferase</keyword>
<keyword evidence="5 10" id="KW-1133">Transmembrane helix</keyword>
<dbReference type="SMART" id="SM01207">
    <property type="entry name" value="G3P_acyltransf"/>
    <property type="match status" value="1"/>
</dbReference>
<keyword evidence="4 10" id="KW-0812">Transmembrane</keyword>
<evidence type="ECO:0000256" key="10">
    <source>
        <dbReference type="HAMAP-Rule" id="MF_01043"/>
    </source>
</evidence>
<dbReference type="EMBL" id="JARGYT010000006">
    <property type="protein sequence ID" value="MDZ5761819.1"/>
    <property type="molecule type" value="Genomic_DNA"/>
</dbReference>
<feature type="transmembrane region" description="Helical" evidence="10">
    <location>
        <begin position="110"/>
        <end position="131"/>
    </location>
</feature>
<comment type="catalytic activity">
    <reaction evidence="10">
        <text>an acyl phosphate + sn-glycerol 3-phosphate = a 1-acyl-sn-glycero-3-phosphate + phosphate</text>
        <dbReference type="Rhea" id="RHEA:34075"/>
        <dbReference type="ChEBI" id="CHEBI:43474"/>
        <dbReference type="ChEBI" id="CHEBI:57597"/>
        <dbReference type="ChEBI" id="CHEBI:57970"/>
        <dbReference type="ChEBI" id="CHEBI:59918"/>
        <dbReference type="EC" id="2.3.1.275"/>
    </reaction>
</comment>
<dbReference type="Proteomes" id="UP001293791">
    <property type="component" value="Unassembled WGS sequence"/>
</dbReference>
<reference evidence="11 12" key="1">
    <citation type="submission" date="2023-02" db="EMBL/GenBank/DDBJ databases">
        <title>Host association and intracellularity evolved multiple times independently in the Rickettsiales.</title>
        <authorList>
            <person name="Castelli M."/>
            <person name="Nardi T."/>
            <person name="Gammuto L."/>
            <person name="Bellinzona G."/>
            <person name="Sabaneyeva E."/>
            <person name="Potekhin A."/>
            <person name="Serra V."/>
            <person name="Petroni G."/>
            <person name="Sassera D."/>
        </authorList>
    </citation>
    <scope>NUCLEOTIDE SEQUENCE [LARGE SCALE GENOMIC DNA]</scope>
    <source>
        <strain evidence="11 12">BOD18</strain>
    </source>
</reference>
<gene>
    <name evidence="10" type="primary">plsY</name>
    <name evidence="11" type="ORF">Cyrtocomes_00177</name>
</gene>
<keyword evidence="7 10" id="KW-0472">Membrane</keyword>
<evidence type="ECO:0000256" key="8">
    <source>
        <dbReference type="ARBA" id="ARBA00023209"/>
    </source>
</evidence>
<dbReference type="GO" id="GO:0016746">
    <property type="term" value="F:acyltransferase activity"/>
    <property type="evidence" value="ECO:0007669"/>
    <property type="project" value="UniProtKB-KW"/>
</dbReference>
<evidence type="ECO:0000313" key="11">
    <source>
        <dbReference type="EMBL" id="MDZ5761819.1"/>
    </source>
</evidence>
<comment type="pathway">
    <text evidence="10">Lipid metabolism; phospholipid metabolism.</text>
</comment>
<dbReference type="EC" id="2.3.1.275" evidence="10"/>
<keyword evidence="3 10" id="KW-0808">Transferase</keyword>
<proteinExistence type="inferred from homology"/>
<comment type="subunit">
    <text evidence="10">Probably interacts with PlsX.</text>
</comment>
<evidence type="ECO:0000256" key="5">
    <source>
        <dbReference type="ARBA" id="ARBA00022989"/>
    </source>
</evidence>
<comment type="caution">
    <text evidence="11">The sequence shown here is derived from an EMBL/GenBank/DDBJ whole genome shotgun (WGS) entry which is preliminary data.</text>
</comment>
<evidence type="ECO:0000256" key="4">
    <source>
        <dbReference type="ARBA" id="ARBA00022692"/>
    </source>
</evidence>
<comment type="similarity">
    <text evidence="10">Belongs to the PlsY family.</text>
</comment>
<accession>A0ABU5L6R9</accession>
<keyword evidence="12" id="KW-1185">Reference proteome</keyword>
<dbReference type="PANTHER" id="PTHR30309:SF0">
    <property type="entry name" value="GLYCEROL-3-PHOSPHATE ACYLTRANSFERASE-RELATED"/>
    <property type="match status" value="1"/>
</dbReference>
<dbReference type="Pfam" id="PF02660">
    <property type="entry name" value="G3P_acyltransf"/>
    <property type="match status" value="1"/>
</dbReference>
<organism evidence="11 12">
    <name type="scientific">Candidatus Cyrtobacter comes</name>
    <dbReference type="NCBI Taxonomy" id="675776"/>
    <lineage>
        <taxon>Bacteria</taxon>
        <taxon>Pseudomonadati</taxon>
        <taxon>Pseudomonadota</taxon>
        <taxon>Alphaproteobacteria</taxon>
        <taxon>Rickettsiales</taxon>
        <taxon>Candidatus Midichloriaceae</taxon>
        <taxon>Candidatus Cyrtobacter</taxon>
    </lineage>
</organism>
<feature type="transmembrane region" description="Helical" evidence="10">
    <location>
        <begin position="48"/>
        <end position="67"/>
    </location>
</feature>
<keyword evidence="8 10" id="KW-0594">Phospholipid biosynthesis</keyword>
<feature type="transmembrane region" description="Helical" evidence="10">
    <location>
        <begin position="6"/>
        <end position="27"/>
    </location>
</feature>
<keyword evidence="9 10" id="KW-1208">Phospholipid metabolism</keyword>
<dbReference type="RefSeq" id="WP_322497328.1">
    <property type="nucleotide sequence ID" value="NZ_JARGYT010000006.1"/>
</dbReference>
<comment type="function">
    <text evidence="10">Catalyzes the transfer of an acyl group from acyl-phosphate (acyl-PO(4)) to glycerol-3-phosphate (G3P) to form lysophosphatidic acid (LPA). This enzyme utilizes acyl-phosphate as fatty acyl donor, but not acyl-CoA or acyl-ACP.</text>
</comment>
<evidence type="ECO:0000256" key="2">
    <source>
        <dbReference type="ARBA" id="ARBA00022516"/>
    </source>
</evidence>
<dbReference type="NCBIfam" id="TIGR00023">
    <property type="entry name" value="glycerol-3-phosphate 1-O-acyltransferase PlsY"/>
    <property type="match status" value="1"/>
</dbReference>
<feature type="transmembrane region" description="Helical" evidence="10">
    <location>
        <begin position="79"/>
        <end position="98"/>
    </location>
</feature>
<protein>
    <recommendedName>
        <fullName evidence="10">Glycerol-3-phosphate acyltransferase</fullName>
    </recommendedName>
    <alternativeName>
        <fullName evidence="10">Acyl-PO4 G3P acyltransferase</fullName>
    </alternativeName>
    <alternativeName>
        <fullName evidence="10">Acyl-phosphate--glycerol-3-phosphate acyltransferase</fullName>
    </alternativeName>
    <alternativeName>
        <fullName evidence="10">G3P acyltransferase</fullName>
        <shortName evidence="10">GPAT</shortName>
        <ecNumber evidence="10">2.3.1.275</ecNumber>
    </alternativeName>
    <alternativeName>
        <fullName evidence="10">Lysophosphatidic acid synthase</fullName>
        <shortName evidence="10">LPA synthase</shortName>
    </alternativeName>
</protein>
<dbReference type="InterPro" id="IPR003811">
    <property type="entry name" value="G3P_acylTferase_PlsY"/>
</dbReference>
<keyword evidence="1 10" id="KW-1003">Cell membrane</keyword>
<comment type="subcellular location">
    <subcellularLocation>
        <location evidence="10">Cell membrane</location>
        <topology evidence="10">Multi-pass membrane protein</topology>
    </subcellularLocation>
</comment>
<dbReference type="HAMAP" id="MF_01043">
    <property type="entry name" value="PlsY"/>
    <property type="match status" value="1"/>
</dbReference>